<dbReference type="PANTHER" id="PTHR34388">
    <property type="entry name" value="DNA POLYMERASE III SUBUNIT DELTA"/>
    <property type="match status" value="1"/>
</dbReference>
<dbReference type="InterPro" id="IPR048466">
    <property type="entry name" value="DNA_pol3_delta-like_C"/>
</dbReference>
<evidence type="ECO:0000256" key="6">
    <source>
        <dbReference type="ARBA" id="ARBA00034754"/>
    </source>
</evidence>
<evidence type="ECO:0000256" key="4">
    <source>
        <dbReference type="ARBA" id="ARBA00022705"/>
    </source>
</evidence>
<proteinExistence type="inferred from homology"/>
<evidence type="ECO:0000256" key="2">
    <source>
        <dbReference type="ARBA" id="ARBA00022679"/>
    </source>
</evidence>
<dbReference type="GO" id="GO:0006261">
    <property type="term" value="P:DNA-templated DNA replication"/>
    <property type="evidence" value="ECO:0007669"/>
    <property type="project" value="TreeGrafter"/>
</dbReference>
<evidence type="ECO:0000256" key="7">
    <source>
        <dbReference type="ARBA" id="ARBA00049244"/>
    </source>
</evidence>
<comment type="similarity">
    <text evidence="6">Belongs to the DNA polymerase HolA subunit family.</text>
</comment>
<dbReference type="InterPro" id="IPR027417">
    <property type="entry name" value="P-loop_NTPase"/>
</dbReference>
<dbReference type="Pfam" id="PF21694">
    <property type="entry name" value="DNA_pol3_delta_C"/>
    <property type="match status" value="1"/>
</dbReference>
<organism evidence="9 10">
    <name type="scientific">Allonocardiopsis opalescens</name>
    <dbReference type="NCBI Taxonomy" id="1144618"/>
    <lineage>
        <taxon>Bacteria</taxon>
        <taxon>Bacillati</taxon>
        <taxon>Actinomycetota</taxon>
        <taxon>Actinomycetes</taxon>
        <taxon>Streptosporangiales</taxon>
        <taxon>Allonocardiopsis</taxon>
    </lineage>
</organism>
<gene>
    <name evidence="9" type="ORF">CLV72_1011277</name>
</gene>
<comment type="caution">
    <text evidence="9">The sequence shown here is derived from an EMBL/GenBank/DDBJ whole genome shotgun (WGS) entry which is preliminary data.</text>
</comment>
<accession>A0A2T0QFG5</accession>
<keyword evidence="5" id="KW-0239">DNA-directed DNA polymerase</keyword>
<keyword evidence="2" id="KW-0808">Transferase</keyword>
<evidence type="ECO:0000256" key="1">
    <source>
        <dbReference type="ARBA" id="ARBA00012417"/>
    </source>
</evidence>
<feature type="domain" description="DNA polymerase III delta subunit-like C-terminal" evidence="8">
    <location>
        <begin position="200"/>
        <end position="313"/>
    </location>
</feature>
<keyword evidence="3" id="KW-0548">Nucleotidyltransferase</keyword>
<dbReference type="SUPFAM" id="SSF48019">
    <property type="entry name" value="post-AAA+ oligomerization domain-like"/>
    <property type="match status" value="1"/>
</dbReference>
<evidence type="ECO:0000313" key="9">
    <source>
        <dbReference type="EMBL" id="PRY02674.1"/>
    </source>
</evidence>
<evidence type="ECO:0000313" key="10">
    <source>
        <dbReference type="Proteomes" id="UP000237846"/>
    </source>
</evidence>
<keyword evidence="4" id="KW-0235">DNA replication</keyword>
<dbReference type="InterPro" id="IPR005790">
    <property type="entry name" value="DNA_polIII_delta"/>
</dbReference>
<dbReference type="PANTHER" id="PTHR34388:SF1">
    <property type="entry name" value="DNA POLYMERASE III SUBUNIT DELTA"/>
    <property type="match status" value="1"/>
</dbReference>
<dbReference type="RefSeq" id="WP_106240662.1">
    <property type="nucleotide sequence ID" value="NZ_PVZC01000001.1"/>
</dbReference>
<dbReference type="GO" id="GO:0003887">
    <property type="term" value="F:DNA-directed DNA polymerase activity"/>
    <property type="evidence" value="ECO:0007669"/>
    <property type="project" value="UniProtKB-KW"/>
</dbReference>
<dbReference type="OrthoDB" id="8478864at2"/>
<dbReference type="GO" id="GO:0003677">
    <property type="term" value="F:DNA binding"/>
    <property type="evidence" value="ECO:0007669"/>
    <property type="project" value="InterPro"/>
</dbReference>
<dbReference type="Gene3D" id="3.40.50.300">
    <property type="entry name" value="P-loop containing nucleotide triphosphate hydrolases"/>
    <property type="match status" value="1"/>
</dbReference>
<dbReference type="NCBIfam" id="TIGR01128">
    <property type="entry name" value="holA"/>
    <property type="match status" value="1"/>
</dbReference>
<dbReference type="Proteomes" id="UP000237846">
    <property type="component" value="Unassembled WGS sequence"/>
</dbReference>
<comment type="catalytic activity">
    <reaction evidence="7">
        <text>DNA(n) + a 2'-deoxyribonucleoside 5'-triphosphate = DNA(n+1) + diphosphate</text>
        <dbReference type="Rhea" id="RHEA:22508"/>
        <dbReference type="Rhea" id="RHEA-COMP:17339"/>
        <dbReference type="Rhea" id="RHEA-COMP:17340"/>
        <dbReference type="ChEBI" id="CHEBI:33019"/>
        <dbReference type="ChEBI" id="CHEBI:61560"/>
        <dbReference type="ChEBI" id="CHEBI:173112"/>
        <dbReference type="EC" id="2.7.7.7"/>
    </reaction>
</comment>
<protein>
    <recommendedName>
        <fullName evidence="1">DNA-directed DNA polymerase</fullName>
        <ecNumber evidence="1">2.7.7.7</ecNumber>
    </recommendedName>
</protein>
<dbReference type="SUPFAM" id="SSF52540">
    <property type="entry name" value="P-loop containing nucleoside triphosphate hydrolases"/>
    <property type="match status" value="1"/>
</dbReference>
<evidence type="ECO:0000256" key="5">
    <source>
        <dbReference type="ARBA" id="ARBA00022932"/>
    </source>
</evidence>
<dbReference type="AlphaFoldDB" id="A0A2T0QFG5"/>
<dbReference type="Gene3D" id="1.20.272.10">
    <property type="match status" value="1"/>
</dbReference>
<sequence length="320" mass="33657">MSGAPVPAVCVVVGDEELLVERAVARIAAAVREEDPTTEVHELAPGTFHPGQFAELTSPSLFGERRVVVLRAAQDIVKDMVPGVLAYAADPADTAVLVAVHAGGAKGKALLDGLLKAGAHRIDCAKLTKPAERLEFIRGEFQREGRSVTRNVAQTILDTVGSDLRELAAVCAQLCADTEGRIDEAAVARYYTGKAEVSGFTVADRALEGNLPDALEQLRWALAIGTSPVLITSALARSLRGLAIAGQPIRGVGEGEVAKRAGVPPWKIKSIRQQARHWTAHGIAHAIAVVAETDAQVKGAGTDPAYALERAITAIVAARR</sequence>
<dbReference type="EC" id="2.7.7.7" evidence="1"/>
<evidence type="ECO:0000256" key="3">
    <source>
        <dbReference type="ARBA" id="ARBA00022695"/>
    </source>
</evidence>
<dbReference type="InterPro" id="IPR008921">
    <property type="entry name" value="DNA_pol3_clamp-load_cplx_C"/>
</dbReference>
<dbReference type="EMBL" id="PVZC01000001">
    <property type="protein sequence ID" value="PRY02674.1"/>
    <property type="molecule type" value="Genomic_DNA"/>
</dbReference>
<name>A0A2T0QFG5_9ACTN</name>
<reference evidence="9 10" key="1">
    <citation type="submission" date="2018-03" db="EMBL/GenBank/DDBJ databases">
        <title>Genomic Encyclopedia of Archaeal and Bacterial Type Strains, Phase II (KMG-II): from individual species to whole genera.</title>
        <authorList>
            <person name="Goeker M."/>
        </authorList>
    </citation>
    <scope>NUCLEOTIDE SEQUENCE [LARGE SCALE GENOMIC DNA]</scope>
    <source>
        <strain evidence="9 10">DSM 45601</strain>
    </source>
</reference>
<keyword evidence="10" id="KW-1185">Reference proteome</keyword>
<dbReference type="GO" id="GO:0009360">
    <property type="term" value="C:DNA polymerase III complex"/>
    <property type="evidence" value="ECO:0007669"/>
    <property type="project" value="TreeGrafter"/>
</dbReference>
<evidence type="ECO:0000259" key="8">
    <source>
        <dbReference type="Pfam" id="PF21694"/>
    </source>
</evidence>